<evidence type="ECO:0000313" key="2">
    <source>
        <dbReference type="EMBL" id="MDR6240461.1"/>
    </source>
</evidence>
<dbReference type="InterPro" id="IPR052718">
    <property type="entry name" value="NmrA-type_oxidoreductase"/>
</dbReference>
<dbReference type="Gene3D" id="3.40.50.720">
    <property type="entry name" value="NAD(P)-binding Rossmann-like Domain"/>
    <property type="match status" value="1"/>
</dbReference>
<evidence type="ECO:0000259" key="1">
    <source>
        <dbReference type="Pfam" id="PF13460"/>
    </source>
</evidence>
<dbReference type="PANTHER" id="PTHR47129">
    <property type="entry name" value="QUINONE OXIDOREDUCTASE 2"/>
    <property type="match status" value="1"/>
</dbReference>
<dbReference type="Proteomes" id="UP001185092">
    <property type="component" value="Unassembled WGS sequence"/>
</dbReference>
<keyword evidence="2" id="KW-0560">Oxidoreductase</keyword>
<dbReference type="Pfam" id="PF13460">
    <property type="entry name" value="NAD_binding_10"/>
    <property type="match status" value="1"/>
</dbReference>
<accession>A0AAE4BT61</accession>
<dbReference type="AlphaFoldDB" id="A0AAE4BT61"/>
<dbReference type="SUPFAM" id="SSF51735">
    <property type="entry name" value="NAD(P)-binding Rossmann-fold domains"/>
    <property type="match status" value="1"/>
</dbReference>
<comment type="caution">
    <text evidence="2">The sequence shown here is derived from an EMBL/GenBank/DDBJ whole genome shotgun (WGS) entry which is preliminary data.</text>
</comment>
<dbReference type="RefSeq" id="WP_309940406.1">
    <property type="nucleotide sequence ID" value="NZ_AP025305.1"/>
</dbReference>
<organism evidence="2 3">
    <name type="scientific">Aureibacter tunicatorum</name>
    <dbReference type="NCBI Taxonomy" id="866807"/>
    <lineage>
        <taxon>Bacteria</taxon>
        <taxon>Pseudomonadati</taxon>
        <taxon>Bacteroidota</taxon>
        <taxon>Cytophagia</taxon>
        <taxon>Cytophagales</taxon>
        <taxon>Persicobacteraceae</taxon>
        <taxon>Aureibacter</taxon>
    </lineage>
</organism>
<gene>
    <name evidence="2" type="ORF">HNQ88_003527</name>
</gene>
<keyword evidence="3" id="KW-1185">Reference proteome</keyword>
<proteinExistence type="predicted"/>
<dbReference type="Gene3D" id="3.90.25.10">
    <property type="entry name" value="UDP-galactose 4-epimerase, domain 1"/>
    <property type="match status" value="1"/>
</dbReference>
<dbReference type="InterPro" id="IPR036291">
    <property type="entry name" value="NAD(P)-bd_dom_sf"/>
</dbReference>
<evidence type="ECO:0000313" key="3">
    <source>
        <dbReference type="Proteomes" id="UP001185092"/>
    </source>
</evidence>
<dbReference type="EC" id="1.6.5.2" evidence="2"/>
<dbReference type="InterPro" id="IPR016040">
    <property type="entry name" value="NAD(P)-bd_dom"/>
</dbReference>
<protein>
    <submittedName>
        <fullName evidence="2">NAD(P)H dehydrogenase (Quinone)</fullName>
        <ecNumber evidence="2">1.6.5.2</ecNumber>
    </submittedName>
</protein>
<name>A0AAE4BT61_9BACT</name>
<dbReference type="EMBL" id="JAVDQD010000004">
    <property type="protein sequence ID" value="MDR6240461.1"/>
    <property type="molecule type" value="Genomic_DNA"/>
</dbReference>
<sequence>MKIAVTAASGQLGASVIKQLIKDIGNERVIGIARTPEKVQHLGIEVRKGDYNQRSDFEVALKNVEAVLLVSGMDEPQKRLQQHLNVIEAAKSNGVRKIVYTSIIGNEFETAFSDIVKSNRRTEKDIQGSGLQWAIGRNGIYLEPDIEYLDHYIQDGEIRNCANDGKCVYTTRGELACAYAQMLIKEDLNHQTFNLAGKAVSQTELANAINQEYGANLKYRYVSSETYTEERVKALGEFLGTVVVGIYDSISKGYFDVESDFEKATGRPHMYLVDMIKSIRRS</sequence>
<reference evidence="2" key="1">
    <citation type="submission" date="2023-07" db="EMBL/GenBank/DDBJ databases">
        <title>Genomic Encyclopedia of Type Strains, Phase IV (KMG-IV): sequencing the most valuable type-strain genomes for metagenomic binning, comparative biology and taxonomic classification.</title>
        <authorList>
            <person name="Goeker M."/>
        </authorList>
    </citation>
    <scope>NUCLEOTIDE SEQUENCE</scope>
    <source>
        <strain evidence="2">DSM 26174</strain>
    </source>
</reference>
<dbReference type="GO" id="GO:0003955">
    <property type="term" value="F:NAD(P)H dehydrogenase (quinone) activity"/>
    <property type="evidence" value="ECO:0007669"/>
    <property type="project" value="UniProtKB-EC"/>
</dbReference>
<feature type="domain" description="NAD(P)-binding" evidence="1">
    <location>
        <begin position="8"/>
        <end position="142"/>
    </location>
</feature>
<dbReference type="PANTHER" id="PTHR47129:SF1">
    <property type="entry name" value="NMRA-LIKE DOMAIN-CONTAINING PROTEIN"/>
    <property type="match status" value="1"/>
</dbReference>